<protein>
    <submittedName>
        <fullName evidence="3">SLATT domain-containing protein</fullName>
    </submittedName>
</protein>
<organism evidence="3 4">
    <name type="scientific">Rhodococcus rhodochrous</name>
    <dbReference type="NCBI Taxonomy" id="1829"/>
    <lineage>
        <taxon>Bacteria</taxon>
        <taxon>Bacillati</taxon>
        <taxon>Actinomycetota</taxon>
        <taxon>Actinomycetes</taxon>
        <taxon>Mycobacteriales</taxon>
        <taxon>Nocardiaceae</taxon>
        <taxon>Rhodococcus</taxon>
    </lineage>
</organism>
<feature type="domain" description="SMODS and SLOG-associating 2TM effector" evidence="2">
    <location>
        <begin position="6"/>
        <end position="146"/>
    </location>
</feature>
<gene>
    <name evidence="3" type="ORF">KUM34_029000</name>
</gene>
<dbReference type="Proteomes" id="UP001162740">
    <property type="component" value="Plasmid pGD02.2.2"/>
</dbReference>
<evidence type="ECO:0000256" key="1">
    <source>
        <dbReference type="SAM" id="Phobius"/>
    </source>
</evidence>
<dbReference type="RefSeq" id="WP_420917850.1">
    <property type="nucleotide sequence ID" value="NZ_CP083976.1"/>
</dbReference>
<keyword evidence="3" id="KW-0614">Plasmid</keyword>
<evidence type="ECO:0000259" key="2">
    <source>
        <dbReference type="Pfam" id="PF18160"/>
    </source>
</evidence>
<feature type="transmembrane region" description="Helical" evidence="1">
    <location>
        <begin position="159"/>
        <end position="183"/>
    </location>
</feature>
<dbReference type="Pfam" id="PF18160">
    <property type="entry name" value="SLATT_5"/>
    <property type="match status" value="1"/>
</dbReference>
<name>A0AA46X554_RHORH</name>
<evidence type="ECO:0000313" key="4">
    <source>
        <dbReference type="Proteomes" id="UP001162740"/>
    </source>
</evidence>
<geneLocation type="plasmid" evidence="3 4">
    <name>pGD02.2.2</name>
</geneLocation>
<dbReference type="NCBIfam" id="NF033631">
    <property type="entry name" value="SLATT_5"/>
    <property type="match status" value="1"/>
</dbReference>
<dbReference type="InterPro" id="IPR041115">
    <property type="entry name" value="SLATT_5"/>
</dbReference>
<keyword evidence="1" id="KW-0812">Transmembrane</keyword>
<dbReference type="AlphaFoldDB" id="A0AA46X554"/>
<keyword evidence="1" id="KW-1133">Transmembrane helix</keyword>
<feature type="transmembrane region" description="Helical" evidence="1">
    <location>
        <begin position="60"/>
        <end position="82"/>
    </location>
</feature>
<keyword evidence="1" id="KW-0472">Membrane</keyword>
<reference evidence="3 4" key="1">
    <citation type="journal article" date="2021" name="Front. Microbiol.">
        <title>Bacterial Transformation of Aromatic Monomers in Softwood Black Liquor.</title>
        <authorList>
            <person name="Navas L.E."/>
            <person name="Dexter G."/>
            <person name="Liu J."/>
            <person name="Levy-Booth D."/>
            <person name="Cho M."/>
            <person name="Jang S.K."/>
            <person name="Mansfield S.D."/>
            <person name="Renneckar S."/>
            <person name="Mohn W.W."/>
            <person name="Eltis L.D."/>
        </authorList>
    </citation>
    <scope>NUCLEOTIDE SEQUENCE [LARGE SCALE GENOMIC DNA]</scope>
    <source>
        <strain evidence="3 4">GD02</strain>
    </source>
</reference>
<evidence type="ECO:0000313" key="3">
    <source>
        <dbReference type="EMBL" id="UZF48537.1"/>
    </source>
</evidence>
<sequence>MQKSIQLLGQRSYDSYRCRLEASRRLKKLGHWWNAAQFSLPTALIFVSIFSLSATQDASTIARVVIGVSVLSLVASVVVTFLDYSARARALEINYRALQAFSVGIETRLASGEDIADDRIRVLQLEYDWLLDKAENHSSVDFEKYKGLKSSFREERIPILLPGLLLSCSIGVIIFSVIGMFLAGD</sequence>
<feature type="transmembrane region" description="Helical" evidence="1">
    <location>
        <begin position="32"/>
        <end position="54"/>
    </location>
</feature>
<dbReference type="EMBL" id="CP083976">
    <property type="protein sequence ID" value="UZF48537.1"/>
    <property type="molecule type" value="Genomic_DNA"/>
</dbReference>
<proteinExistence type="predicted"/>
<accession>A0AA46X554</accession>